<comment type="caution">
    <text evidence="3">The sequence shown here is derived from an EMBL/GenBank/DDBJ whole genome shotgun (WGS) entry which is preliminary data.</text>
</comment>
<dbReference type="Pfam" id="PF26273">
    <property type="entry name" value="Gly_zipper"/>
    <property type="match status" value="1"/>
</dbReference>
<dbReference type="RefSeq" id="WP_187011442.1">
    <property type="nucleotide sequence ID" value="NZ_JACRWG010000001.1"/>
</dbReference>
<keyword evidence="1" id="KW-0812">Transmembrane</keyword>
<evidence type="ECO:0000256" key="1">
    <source>
        <dbReference type="SAM" id="Phobius"/>
    </source>
</evidence>
<feature type="transmembrane region" description="Helical" evidence="1">
    <location>
        <begin position="20"/>
        <end position="44"/>
    </location>
</feature>
<evidence type="ECO:0000313" key="3">
    <source>
        <dbReference type="EMBL" id="MBC6008674.1"/>
    </source>
</evidence>
<protein>
    <recommendedName>
        <fullName evidence="2">Glycine zipper-like domain-containing protein</fullName>
    </recommendedName>
</protein>
<feature type="domain" description="Glycine zipper-like" evidence="2">
    <location>
        <begin position="1"/>
        <end position="37"/>
    </location>
</feature>
<sequence length="48" mass="5028">MKKNNGKLAYYLPIGISLGVVFGICFDNIGIGICLGVGAALSLFPIKK</sequence>
<organism evidence="3 4">
    <name type="scientific">Catenibacterium faecis</name>
    <dbReference type="NCBI Taxonomy" id="2764323"/>
    <lineage>
        <taxon>Bacteria</taxon>
        <taxon>Bacillati</taxon>
        <taxon>Bacillota</taxon>
        <taxon>Erysipelotrichia</taxon>
        <taxon>Erysipelotrichales</taxon>
        <taxon>Coprobacillaceae</taxon>
        <taxon>Catenibacterium</taxon>
    </lineage>
</organism>
<gene>
    <name evidence="3" type="ORF">H8909_00020</name>
</gene>
<evidence type="ECO:0000259" key="2">
    <source>
        <dbReference type="Pfam" id="PF26273"/>
    </source>
</evidence>
<reference evidence="3 4" key="1">
    <citation type="submission" date="2020-08" db="EMBL/GenBank/DDBJ databases">
        <authorList>
            <person name="Liu C."/>
            <person name="Sun Q."/>
        </authorList>
    </citation>
    <scope>NUCLEOTIDE SEQUENCE [LARGE SCALE GENOMIC DNA]</scope>
    <source>
        <strain evidence="3 4">NSJ-22</strain>
    </source>
</reference>
<dbReference type="Proteomes" id="UP000603474">
    <property type="component" value="Unassembled WGS sequence"/>
</dbReference>
<dbReference type="InterPro" id="IPR058598">
    <property type="entry name" value="Gly_zipper-like_dom"/>
</dbReference>
<keyword evidence="4" id="KW-1185">Reference proteome</keyword>
<dbReference type="EMBL" id="JACRWG010000001">
    <property type="protein sequence ID" value="MBC6008674.1"/>
    <property type="molecule type" value="Genomic_DNA"/>
</dbReference>
<accession>A0ABR7K7H1</accession>
<proteinExistence type="predicted"/>
<evidence type="ECO:0000313" key="4">
    <source>
        <dbReference type="Proteomes" id="UP000603474"/>
    </source>
</evidence>
<name>A0ABR7K7H1_9FIRM</name>
<keyword evidence="1" id="KW-1133">Transmembrane helix</keyword>
<keyword evidence="1" id="KW-0472">Membrane</keyword>